<feature type="signal peptide" evidence="1">
    <location>
        <begin position="1"/>
        <end position="20"/>
    </location>
</feature>
<dbReference type="Pfam" id="PF06742">
    <property type="entry name" value="DUF1214"/>
    <property type="match status" value="1"/>
</dbReference>
<feature type="domain" description="DUF1214" evidence="2">
    <location>
        <begin position="253"/>
        <end position="336"/>
    </location>
</feature>
<protein>
    <submittedName>
        <fullName evidence="4">DUF1214 domain-containing protein</fullName>
    </submittedName>
</protein>
<organism evidence="4 5">
    <name type="scientific">Ruegeria alba</name>
    <dbReference type="NCBI Taxonomy" id="2916756"/>
    <lineage>
        <taxon>Bacteria</taxon>
        <taxon>Pseudomonadati</taxon>
        <taxon>Pseudomonadota</taxon>
        <taxon>Alphaproteobacteria</taxon>
        <taxon>Rhodobacterales</taxon>
        <taxon>Roseobacteraceae</taxon>
        <taxon>Ruegeria</taxon>
    </lineage>
</organism>
<name>A0ABS9P3I5_9RHOB</name>
<keyword evidence="5" id="KW-1185">Reference proteome</keyword>
<dbReference type="InterPro" id="IPR010679">
    <property type="entry name" value="DUF1254"/>
</dbReference>
<dbReference type="Pfam" id="PF06863">
    <property type="entry name" value="DUF1254"/>
    <property type="match status" value="1"/>
</dbReference>
<evidence type="ECO:0000259" key="2">
    <source>
        <dbReference type="Pfam" id="PF06742"/>
    </source>
</evidence>
<gene>
    <name evidence="4" type="ORF">MB818_20855</name>
</gene>
<accession>A0ABS9P3I5</accession>
<dbReference type="PANTHER" id="PTHR36509">
    <property type="entry name" value="BLL3101 PROTEIN"/>
    <property type="match status" value="1"/>
</dbReference>
<dbReference type="Gene3D" id="2.60.120.1600">
    <property type="match status" value="1"/>
</dbReference>
<evidence type="ECO:0000313" key="5">
    <source>
        <dbReference type="Proteomes" id="UP001165279"/>
    </source>
</evidence>
<dbReference type="Proteomes" id="UP001165279">
    <property type="component" value="Unassembled WGS sequence"/>
</dbReference>
<dbReference type="PANTHER" id="PTHR36509:SF2">
    <property type="entry name" value="BLL3101 PROTEIN"/>
    <property type="match status" value="1"/>
</dbReference>
<dbReference type="EMBL" id="JAKOEM010000033">
    <property type="protein sequence ID" value="MCG6560664.1"/>
    <property type="molecule type" value="Genomic_DNA"/>
</dbReference>
<comment type="caution">
    <text evidence="4">The sequence shown here is derived from an EMBL/GenBank/DDBJ whole genome shotgun (WGS) entry which is preliminary data.</text>
</comment>
<evidence type="ECO:0000313" key="4">
    <source>
        <dbReference type="EMBL" id="MCG6560664.1"/>
    </source>
</evidence>
<keyword evidence="1" id="KW-0732">Signal</keyword>
<evidence type="ECO:0000259" key="3">
    <source>
        <dbReference type="Pfam" id="PF06863"/>
    </source>
</evidence>
<feature type="chain" id="PRO_5045051312" evidence="1">
    <location>
        <begin position="21"/>
        <end position="352"/>
    </location>
</feature>
<dbReference type="InterPro" id="IPR010621">
    <property type="entry name" value="DUF1214"/>
</dbReference>
<proteinExistence type="predicted"/>
<feature type="domain" description="DUF1254" evidence="3">
    <location>
        <begin position="63"/>
        <end position="121"/>
    </location>
</feature>
<evidence type="ECO:0000256" key="1">
    <source>
        <dbReference type="SAM" id="SignalP"/>
    </source>
</evidence>
<dbReference type="SUPFAM" id="SSF160935">
    <property type="entry name" value="VPA0735-like"/>
    <property type="match status" value="1"/>
</dbReference>
<reference evidence="4" key="1">
    <citation type="submission" date="2022-02" db="EMBL/GenBank/DDBJ databases">
        <title>The genome sequence of Ruegeria sp. 1NDH52C.</title>
        <authorList>
            <person name="Du J."/>
        </authorList>
    </citation>
    <scope>NUCLEOTIDE SEQUENCE</scope>
    <source>
        <strain evidence="4">1NDH52C</strain>
    </source>
</reference>
<dbReference type="RefSeq" id="WP_238906311.1">
    <property type="nucleotide sequence ID" value="NZ_JAKOEM010000033.1"/>
</dbReference>
<sequence>MKRSLLTLMAVFGLAGPAAAEIPDIDSSGWSVDPVQYGMTAGEYINAETNAFFLDFLKRAGGVNIFAHFTGLTTAADRWVVSPNVDTIYSIAIVNTRNGFTLKLPQDGDRFMSVHIIDQDHTTPYYLFGGGEYTFAAGDFRTDFIGIGIRTGTDGSPEDVARVVEVLQPEFAIENAAPEADIPQVDIPLLEKVRGELVKAYAELPNSFGAMVSGPDEVKDWEYFTYVTAGAWGLGPDSASMYAIGGPEDAKANVCYTATFPKVPAKEFFSITLYGPEFYLMSDRDNIVSSTRSAVTNADGSFDVVFGGEECRSLAPNYAYTPEDGWSFLMRAYGPDVEAFKAYQMPEVVPAQ</sequence>